<sequence length="203" mass="22783">MKQKPPQTLTIEECNTLLAHLLAYPAEWDGKRRSTRDSCIALCMLDAGLRVSEVIGIQRTDLCWLGINITGIDIPADIAKRGSGRLVPITARLATSFEFMRLNVWPPSSQHQDRPVFCNLETLCRLTKQAVGRIIRNAGRVSLHRDIHPHMLRHTFATNLMRTTNARVVQQLLGHKNLASTQIYCHPNTQDCKKAIDSLPAGK</sequence>
<organism evidence="4">
    <name type="scientific">marine sediment metagenome</name>
    <dbReference type="NCBI Taxonomy" id="412755"/>
    <lineage>
        <taxon>unclassified sequences</taxon>
        <taxon>metagenomes</taxon>
        <taxon>ecological metagenomes</taxon>
    </lineage>
</organism>
<dbReference type="GO" id="GO:0015074">
    <property type="term" value="P:DNA integration"/>
    <property type="evidence" value="ECO:0007669"/>
    <property type="project" value="InterPro"/>
</dbReference>
<reference evidence="4" key="1">
    <citation type="journal article" date="2014" name="Front. Microbiol.">
        <title>High frequency of phylogenetically diverse reductive dehalogenase-homologous genes in deep subseafloor sedimentary metagenomes.</title>
        <authorList>
            <person name="Kawai M."/>
            <person name="Futagami T."/>
            <person name="Toyoda A."/>
            <person name="Takaki Y."/>
            <person name="Nishi S."/>
            <person name="Hori S."/>
            <person name="Arai W."/>
            <person name="Tsubouchi T."/>
            <person name="Morono Y."/>
            <person name="Uchiyama I."/>
            <person name="Ito T."/>
            <person name="Fujiyama A."/>
            <person name="Inagaki F."/>
            <person name="Takami H."/>
        </authorList>
    </citation>
    <scope>NUCLEOTIDE SEQUENCE</scope>
    <source>
        <strain evidence="4">Expedition CK06-06</strain>
    </source>
</reference>
<evidence type="ECO:0000313" key="4">
    <source>
        <dbReference type="EMBL" id="GAI60300.1"/>
    </source>
</evidence>
<comment type="caution">
    <text evidence="4">The sequence shown here is derived from an EMBL/GenBank/DDBJ whole genome shotgun (WGS) entry which is preliminary data.</text>
</comment>
<dbReference type="PANTHER" id="PTHR30349">
    <property type="entry name" value="PHAGE INTEGRASE-RELATED"/>
    <property type="match status" value="1"/>
</dbReference>
<dbReference type="GO" id="GO:0006310">
    <property type="term" value="P:DNA recombination"/>
    <property type="evidence" value="ECO:0007669"/>
    <property type="project" value="UniProtKB-KW"/>
</dbReference>
<dbReference type="GO" id="GO:0003677">
    <property type="term" value="F:DNA binding"/>
    <property type="evidence" value="ECO:0007669"/>
    <property type="project" value="UniProtKB-KW"/>
</dbReference>
<keyword evidence="2" id="KW-0233">DNA recombination</keyword>
<evidence type="ECO:0000259" key="3">
    <source>
        <dbReference type="PROSITE" id="PS51898"/>
    </source>
</evidence>
<dbReference type="Gene3D" id="1.10.443.10">
    <property type="entry name" value="Intergrase catalytic core"/>
    <property type="match status" value="1"/>
</dbReference>
<dbReference type="PROSITE" id="PS51898">
    <property type="entry name" value="TYR_RECOMBINASE"/>
    <property type="match status" value="1"/>
</dbReference>
<evidence type="ECO:0000256" key="2">
    <source>
        <dbReference type="ARBA" id="ARBA00023172"/>
    </source>
</evidence>
<dbReference type="SUPFAM" id="SSF56349">
    <property type="entry name" value="DNA breaking-rejoining enzymes"/>
    <property type="match status" value="1"/>
</dbReference>
<dbReference type="InterPro" id="IPR002104">
    <property type="entry name" value="Integrase_catalytic"/>
</dbReference>
<dbReference type="Pfam" id="PF00589">
    <property type="entry name" value="Phage_integrase"/>
    <property type="match status" value="1"/>
</dbReference>
<proteinExistence type="predicted"/>
<keyword evidence="1" id="KW-0238">DNA-binding</keyword>
<name>X1RAX6_9ZZZZ</name>
<protein>
    <recommendedName>
        <fullName evidence="3">Tyr recombinase domain-containing protein</fullName>
    </recommendedName>
</protein>
<dbReference type="InterPro" id="IPR050090">
    <property type="entry name" value="Tyrosine_recombinase_XerCD"/>
</dbReference>
<evidence type="ECO:0000256" key="1">
    <source>
        <dbReference type="ARBA" id="ARBA00023125"/>
    </source>
</evidence>
<accession>X1RAX6</accession>
<dbReference type="InterPro" id="IPR011010">
    <property type="entry name" value="DNA_brk_join_enz"/>
</dbReference>
<dbReference type="PANTHER" id="PTHR30349:SF41">
    <property type="entry name" value="INTEGRASE_RECOMBINASE PROTEIN MJ0367-RELATED"/>
    <property type="match status" value="1"/>
</dbReference>
<dbReference type="EMBL" id="BARW01000153">
    <property type="protein sequence ID" value="GAI60300.1"/>
    <property type="molecule type" value="Genomic_DNA"/>
</dbReference>
<dbReference type="InterPro" id="IPR013762">
    <property type="entry name" value="Integrase-like_cat_sf"/>
</dbReference>
<feature type="domain" description="Tyr recombinase" evidence="3">
    <location>
        <begin position="4"/>
        <end position="197"/>
    </location>
</feature>
<dbReference type="AlphaFoldDB" id="X1RAX6"/>
<gene>
    <name evidence="4" type="ORF">S12H4_00926</name>
</gene>